<protein>
    <recommendedName>
        <fullName evidence="4">Transposase</fullName>
    </recommendedName>
</protein>
<dbReference type="EMBL" id="SRRZ01000100">
    <property type="protein sequence ID" value="NQE36844.1"/>
    <property type="molecule type" value="Genomic_DNA"/>
</dbReference>
<keyword evidence="3" id="KW-1185">Reference proteome</keyword>
<reference evidence="2 3" key="1">
    <citation type="journal article" date="2020" name="Sci. Rep.">
        <title>A novel cyanobacterial geosmin producer, revising GeoA distribution and dispersion patterns in Bacteria.</title>
        <authorList>
            <person name="Churro C."/>
            <person name="Semedo-Aguiar A.P."/>
            <person name="Silva A.D."/>
            <person name="Pereira-Leal J.B."/>
            <person name="Leite R.B."/>
        </authorList>
    </citation>
    <scope>NUCLEOTIDE SEQUENCE [LARGE SCALE GENOMIC DNA]</scope>
    <source>
        <strain evidence="2 3">IPMA8</strain>
    </source>
</reference>
<accession>A0ABX2D2L5</accession>
<proteinExistence type="predicted"/>
<keyword evidence="1" id="KW-0812">Transmembrane</keyword>
<evidence type="ECO:0000313" key="3">
    <source>
        <dbReference type="Proteomes" id="UP000702425"/>
    </source>
</evidence>
<name>A0ABX2D2L5_9CYAN</name>
<feature type="transmembrane region" description="Helical" evidence="1">
    <location>
        <begin position="20"/>
        <end position="37"/>
    </location>
</feature>
<evidence type="ECO:0000256" key="1">
    <source>
        <dbReference type="SAM" id="Phobius"/>
    </source>
</evidence>
<gene>
    <name evidence="2" type="ORF">E5S67_04610</name>
</gene>
<evidence type="ECO:0000313" key="2">
    <source>
        <dbReference type="EMBL" id="NQE36844.1"/>
    </source>
</evidence>
<organism evidence="2 3">
    <name type="scientific">Microcoleus asticus IPMA8</name>
    <dbReference type="NCBI Taxonomy" id="2563858"/>
    <lineage>
        <taxon>Bacteria</taxon>
        <taxon>Bacillati</taxon>
        <taxon>Cyanobacteriota</taxon>
        <taxon>Cyanophyceae</taxon>
        <taxon>Oscillatoriophycideae</taxon>
        <taxon>Oscillatoriales</taxon>
        <taxon>Microcoleaceae</taxon>
        <taxon>Microcoleus</taxon>
        <taxon>Microcoleus asticus</taxon>
    </lineage>
</organism>
<dbReference type="Pfam" id="PF03400">
    <property type="entry name" value="DDE_Tnp_IS1"/>
    <property type="match status" value="1"/>
</dbReference>
<keyword evidence="1" id="KW-0472">Membrane</keyword>
<keyword evidence="1" id="KW-1133">Transmembrane helix</keyword>
<dbReference type="Proteomes" id="UP000702425">
    <property type="component" value="Unassembled WGS sequence"/>
</dbReference>
<dbReference type="InterPro" id="IPR005063">
    <property type="entry name" value="Transposase_27"/>
</dbReference>
<evidence type="ECO:0008006" key="4">
    <source>
        <dbReference type="Google" id="ProtNLM"/>
    </source>
</evidence>
<sequence>MATQKHRHRAQKLSCFSLNGFLWVALIESWVFPLFWLQNYVNHLYTAVEPKATVIPKEVGKHTVQMDELWSFVDNKGNKQWVWLAMDAKTREVTGCHIGDRSLKSALALWDSLPSVYRLQCQDLYRSLGGICCGFTDIHGISLWGKKAD</sequence>
<comment type="caution">
    <text evidence="2">The sequence shown here is derived from an EMBL/GenBank/DDBJ whole genome shotgun (WGS) entry which is preliminary data.</text>
</comment>